<evidence type="ECO:0000313" key="1">
    <source>
        <dbReference type="EMBL" id="KAJ8016082.1"/>
    </source>
</evidence>
<name>A0ACC2HJE3_DALPE</name>
<sequence length="157" mass="18333">MIDRPIVLRRNTKIANVHPCLALEELDFEEKNTEYLREGAQQNVVQVKELNEKSKLQSDYKAKLGELGLTEIDIESCEVGDYWKEELTDLIVQYESSFSRDKLDCGEVKNTVHRIRLKDENFDFWLFQWKKIDLEEEVTMDNFAVLCCGVLNPVDGQ</sequence>
<reference evidence="1" key="1">
    <citation type="submission" date="2021-05" db="EMBL/GenBank/DDBJ databases">
        <authorList>
            <person name="Pan Q."/>
            <person name="Jouanno E."/>
            <person name="Zahm M."/>
            <person name="Klopp C."/>
            <person name="Cabau C."/>
            <person name="Louis A."/>
            <person name="Berthelot C."/>
            <person name="Parey E."/>
            <person name="Roest Crollius H."/>
            <person name="Montfort J."/>
            <person name="Robinson-Rechavi M."/>
            <person name="Bouchez O."/>
            <person name="Lampietro C."/>
            <person name="Lopez Roques C."/>
            <person name="Donnadieu C."/>
            <person name="Postlethwait J."/>
            <person name="Bobe J."/>
            <person name="Dillon D."/>
            <person name="Chandos A."/>
            <person name="von Hippel F."/>
            <person name="Guiguen Y."/>
        </authorList>
    </citation>
    <scope>NUCLEOTIDE SEQUENCE</scope>
    <source>
        <strain evidence="1">YG-Jan2019</strain>
    </source>
</reference>
<accession>A0ACC2HJE3</accession>
<comment type="caution">
    <text evidence="1">The sequence shown here is derived from an EMBL/GenBank/DDBJ whole genome shotgun (WGS) entry which is preliminary data.</text>
</comment>
<gene>
    <name evidence="1" type="ORF">DPEC_G00003460</name>
</gene>
<organism evidence="1 2">
    <name type="scientific">Dallia pectoralis</name>
    <name type="common">Alaska blackfish</name>
    <dbReference type="NCBI Taxonomy" id="75939"/>
    <lineage>
        <taxon>Eukaryota</taxon>
        <taxon>Metazoa</taxon>
        <taxon>Chordata</taxon>
        <taxon>Craniata</taxon>
        <taxon>Vertebrata</taxon>
        <taxon>Euteleostomi</taxon>
        <taxon>Actinopterygii</taxon>
        <taxon>Neopterygii</taxon>
        <taxon>Teleostei</taxon>
        <taxon>Protacanthopterygii</taxon>
        <taxon>Esociformes</taxon>
        <taxon>Umbridae</taxon>
        <taxon>Dallia</taxon>
    </lineage>
</organism>
<evidence type="ECO:0000313" key="2">
    <source>
        <dbReference type="Proteomes" id="UP001157502"/>
    </source>
</evidence>
<dbReference type="EMBL" id="CM055728">
    <property type="protein sequence ID" value="KAJ8016082.1"/>
    <property type="molecule type" value="Genomic_DNA"/>
</dbReference>
<proteinExistence type="predicted"/>
<dbReference type="Proteomes" id="UP001157502">
    <property type="component" value="Chromosome 1"/>
</dbReference>
<keyword evidence="2" id="KW-1185">Reference proteome</keyword>
<protein>
    <submittedName>
        <fullName evidence="1">Uncharacterized protein</fullName>
    </submittedName>
</protein>